<dbReference type="PANTHER" id="PTHR43611:SF3">
    <property type="entry name" value="FLAVIN MONONUCLEOTIDE HYDROLASE 1, CHLOROPLATIC"/>
    <property type="match status" value="1"/>
</dbReference>
<name>A0A841CCH9_9PSEU</name>
<dbReference type="EMBL" id="JACHJN010000002">
    <property type="protein sequence ID" value="MBB5955099.1"/>
    <property type="molecule type" value="Genomic_DNA"/>
</dbReference>
<evidence type="ECO:0000313" key="1">
    <source>
        <dbReference type="EMBL" id="MBB5955099.1"/>
    </source>
</evidence>
<dbReference type="GO" id="GO:0016787">
    <property type="term" value="F:hydrolase activity"/>
    <property type="evidence" value="ECO:0007669"/>
    <property type="project" value="UniProtKB-KW"/>
</dbReference>
<proteinExistence type="predicted"/>
<dbReference type="InterPro" id="IPR023214">
    <property type="entry name" value="HAD_sf"/>
</dbReference>
<accession>A0A841CCH9</accession>
<dbReference type="InterPro" id="IPR036412">
    <property type="entry name" value="HAD-like_sf"/>
</dbReference>
<dbReference type="Proteomes" id="UP000547510">
    <property type="component" value="Unassembled WGS sequence"/>
</dbReference>
<reference evidence="1 2" key="1">
    <citation type="submission" date="2020-08" db="EMBL/GenBank/DDBJ databases">
        <title>Genomic Encyclopedia of Type Strains, Phase III (KMG-III): the genomes of soil and plant-associated and newly described type strains.</title>
        <authorList>
            <person name="Whitman W."/>
        </authorList>
    </citation>
    <scope>NUCLEOTIDE SEQUENCE [LARGE SCALE GENOMIC DNA]</scope>
    <source>
        <strain evidence="1 2">CECT 8640</strain>
    </source>
</reference>
<organism evidence="1 2">
    <name type="scientific">Saccharothrix tamanrassetensis</name>
    <dbReference type="NCBI Taxonomy" id="1051531"/>
    <lineage>
        <taxon>Bacteria</taxon>
        <taxon>Bacillati</taxon>
        <taxon>Actinomycetota</taxon>
        <taxon>Actinomycetes</taxon>
        <taxon>Pseudonocardiales</taxon>
        <taxon>Pseudonocardiaceae</taxon>
        <taxon>Saccharothrix</taxon>
    </lineage>
</organism>
<dbReference type="AlphaFoldDB" id="A0A841CCH9"/>
<dbReference type="NCBIfam" id="TIGR01509">
    <property type="entry name" value="HAD-SF-IA-v3"/>
    <property type="match status" value="1"/>
</dbReference>
<dbReference type="SUPFAM" id="SSF56784">
    <property type="entry name" value="HAD-like"/>
    <property type="match status" value="1"/>
</dbReference>
<dbReference type="InterPro" id="IPR006439">
    <property type="entry name" value="HAD-SF_hydro_IA"/>
</dbReference>
<gene>
    <name evidence="1" type="ORF">FHS29_001669</name>
</gene>
<sequence>MTLLLLDLDGVLRRFGPDTAIEDRFGLPHGTLASVAFSLAGPALVGEVTDEEWRTALGARLSDEFGPDRAKNAVTAWSRVGEVVPEALALVRKVRSHHRVALFSNATTRLPEDLRRLGLDREVDDVVTSALIGAAKPTPEAFRRALGQLRVSADETVFCDDNAENAAGAVAVGIDGVHVPDVAALRAALADRGLLDG</sequence>
<dbReference type="SFLD" id="SFLDG01129">
    <property type="entry name" value="C1.5:_HAD__Beta-PGM__Phosphata"/>
    <property type="match status" value="1"/>
</dbReference>
<dbReference type="Gene3D" id="3.40.50.1000">
    <property type="entry name" value="HAD superfamily/HAD-like"/>
    <property type="match status" value="1"/>
</dbReference>
<dbReference type="PANTHER" id="PTHR43611">
    <property type="entry name" value="ALPHA-D-GLUCOSE 1-PHOSPHATE PHOSPHATASE"/>
    <property type="match status" value="1"/>
</dbReference>
<dbReference type="RefSeq" id="WP_184689731.1">
    <property type="nucleotide sequence ID" value="NZ_JACHJN010000002.1"/>
</dbReference>
<keyword evidence="1" id="KW-0378">Hydrolase</keyword>
<evidence type="ECO:0000313" key="2">
    <source>
        <dbReference type="Proteomes" id="UP000547510"/>
    </source>
</evidence>
<dbReference type="Pfam" id="PF00702">
    <property type="entry name" value="Hydrolase"/>
    <property type="match status" value="1"/>
</dbReference>
<keyword evidence="2" id="KW-1185">Reference proteome</keyword>
<dbReference type="SFLD" id="SFLDS00003">
    <property type="entry name" value="Haloacid_Dehalogenase"/>
    <property type="match status" value="1"/>
</dbReference>
<protein>
    <submittedName>
        <fullName evidence="1">Putative hydrolase of the HAD superfamily</fullName>
    </submittedName>
</protein>
<comment type="caution">
    <text evidence="1">The sequence shown here is derived from an EMBL/GenBank/DDBJ whole genome shotgun (WGS) entry which is preliminary data.</text>
</comment>